<dbReference type="OrthoDB" id="7693916at2759"/>
<evidence type="ECO:0008006" key="3">
    <source>
        <dbReference type="Google" id="ProtNLM"/>
    </source>
</evidence>
<keyword evidence="2" id="KW-1185">Reference proteome</keyword>
<dbReference type="Gene3D" id="1.10.340.70">
    <property type="match status" value="1"/>
</dbReference>
<dbReference type="EMBL" id="VUJU01003126">
    <property type="protein sequence ID" value="KAF0759047.1"/>
    <property type="molecule type" value="Genomic_DNA"/>
</dbReference>
<comment type="caution">
    <text evidence="1">The sequence shown here is derived from an EMBL/GenBank/DDBJ whole genome shotgun (WGS) entry which is preliminary data.</text>
</comment>
<gene>
    <name evidence="1" type="ORF">FWK35_00012712</name>
</gene>
<dbReference type="GO" id="GO:0003676">
    <property type="term" value="F:nucleic acid binding"/>
    <property type="evidence" value="ECO:0007669"/>
    <property type="project" value="InterPro"/>
</dbReference>
<reference evidence="1 2" key="1">
    <citation type="submission" date="2019-08" db="EMBL/GenBank/DDBJ databases">
        <title>Whole genome of Aphis craccivora.</title>
        <authorList>
            <person name="Voronova N.V."/>
            <person name="Shulinski R.S."/>
            <person name="Bandarenka Y.V."/>
            <person name="Zhorov D.G."/>
            <person name="Warner D."/>
        </authorList>
    </citation>
    <scope>NUCLEOTIDE SEQUENCE [LARGE SCALE GENOMIC DNA]</scope>
    <source>
        <strain evidence="1">180601</strain>
        <tissue evidence="1">Whole Body</tissue>
    </source>
</reference>
<dbReference type="Proteomes" id="UP000478052">
    <property type="component" value="Unassembled WGS sequence"/>
</dbReference>
<dbReference type="AlphaFoldDB" id="A0A6G0YN55"/>
<sequence>MDKLLVIPKTMRKGIVIAAQDYGGHIATNRTITRITRDYWFSQMMRYKPGLLYPIPRRKTVHLDHLGPFETSTTRNRYLLVLADNLTKYIHLYSCKTTDTQVC</sequence>
<proteinExistence type="predicted"/>
<evidence type="ECO:0000313" key="1">
    <source>
        <dbReference type="EMBL" id="KAF0759047.1"/>
    </source>
</evidence>
<organism evidence="1 2">
    <name type="scientific">Aphis craccivora</name>
    <name type="common">Cowpea aphid</name>
    <dbReference type="NCBI Taxonomy" id="307492"/>
    <lineage>
        <taxon>Eukaryota</taxon>
        <taxon>Metazoa</taxon>
        <taxon>Ecdysozoa</taxon>
        <taxon>Arthropoda</taxon>
        <taxon>Hexapoda</taxon>
        <taxon>Insecta</taxon>
        <taxon>Pterygota</taxon>
        <taxon>Neoptera</taxon>
        <taxon>Paraneoptera</taxon>
        <taxon>Hemiptera</taxon>
        <taxon>Sternorrhyncha</taxon>
        <taxon>Aphidomorpha</taxon>
        <taxon>Aphidoidea</taxon>
        <taxon>Aphididae</taxon>
        <taxon>Aphidini</taxon>
        <taxon>Aphis</taxon>
        <taxon>Aphis</taxon>
    </lineage>
</organism>
<evidence type="ECO:0000313" key="2">
    <source>
        <dbReference type="Proteomes" id="UP000478052"/>
    </source>
</evidence>
<name>A0A6G0YN55_APHCR</name>
<dbReference type="Gene3D" id="3.30.420.10">
    <property type="entry name" value="Ribonuclease H-like superfamily/Ribonuclease H"/>
    <property type="match status" value="1"/>
</dbReference>
<dbReference type="InterPro" id="IPR036397">
    <property type="entry name" value="RNaseH_sf"/>
</dbReference>
<protein>
    <recommendedName>
        <fullName evidence="3">Integrase catalytic domain-containing protein</fullName>
    </recommendedName>
</protein>
<accession>A0A6G0YN55</accession>